<dbReference type="AlphaFoldDB" id="A0A8X6WEX1"/>
<accession>A0A8X6WEX1</accession>
<evidence type="ECO:0000313" key="2">
    <source>
        <dbReference type="Proteomes" id="UP000887159"/>
    </source>
</evidence>
<dbReference type="Proteomes" id="UP000887159">
    <property type="component" value="Unassembled WGS sequence"/>
</dbReference>
<gene>
    <name evidence="1" type="ORF">TNCV_4593701</name>
</gene>
<reference evidence="1" key="1">
    <citation type="submission" date="2020-08" db="EMBL/GenBank/DDBJ databases">
        <title>Multicomponent nature underlies the extraordinary mechanical properties of spider dragline silk.</title>
        <authorList>
            <person name="Kono N."/>
            <person name="Nakamura H."/>
            <person name="Mori M."/>
            <person name="Yoshida Y."/>
            <person name="Ohtoshi R."/>
            <person name="Malay A.D."/>
            <person name="Moran D.A.P."/>
            <person name="Tomita M."/>
            <person name="Numata K."/>
            <person name="Arakawa K."/>
        </authorList>
    </citation>
    <scope>NUCLEOTIDE SEQUENCE</scope>
</reference>
<proteinExistence type="predicted"/>
<protein>
    <submittedName>
        <fullName evidence="1">Uncharacterized protein</fullName>
    </submittedName>
</protein>
<dbReference type="EMBL" id="BMAU01021418">
    <property type="protein sequence ID" value="GFY33658.1"/>
    <property type="molecule type" value="Genomic_DNA"/>
</dbReference>
<name>A0A8X6WEX1_TRICX</name>
<comment type="caution">
    <text evidence="1">The sequence shown here is derived from an EMBL/GenBank/DDBJ whole genome shotgun (WGS) entry which is preliminary data.</text>
</comment>
<sequence length="104" mass="11916">MLPPPYKVRFCAPSRSLQRVRTSSVSQTLGSVEFWGPCNVRVVVVYVTPLPSLQVASRLHSHVLRWSHQVPLILREQKDLRHLCMVSRCPRFSQAYNALHGSHK</sequence>
<keyword evidence="2" id="KW-1185">Reference proteome</keyword>
<organism evidence="1 2">
    <name type="scientific">Trichonephila clavipes</name>
    <name type="common">Golden silk orbweaver</name>
    <name type="synonym">Nephila clavipes</name>
    <dbReference type="NCBI Taxonomy" id="2585209"/>
    <lineage>
        <taxon>Eukaryota</taxon>
        <taxon>Metazoa</taxon>
        <taxon>Ecdysozoa</taxon>
        <taxon>Arthropoda</taxon>
        <taxon>Chelicerata</taxon>
        <taxon>Arachnida</taxon>
        <taxon>Araneae</taxon>
        <taxon>Araneomorphae</taxon>
        <taxon>Entelegynae</taxon>
        <taxon>Araneoidea</taxon>
        <taxon>Nephilidae</taxon>
        <taxon>Trichonephila</taxon>
    </lineage>
</organism>
<evidence type="ECO:0000313" key="1">
    <source>
        <dbReference type="EMBL" id="GFY33658.1"/>
    </source>
</evidence>